<dbReference type="AlphaFoldDB" id="A0A919JWB2"/>
<reference evidence="1" key="1">
    <citation type="submission" date="2021-01" db="EMBL/GenBank/DDBJ databases">
        <title>Whole genome shotgun sequence of Actinoplanes rishiriensis NBRC 108556.</title>
        <authorList>
            <person name="Komaki H."/>
            <person name="Tamura T."/>
        </authorList>
    </citation>
    <scope>NUCLEOTIDE SEQUENCE</scope>
    <source>
        <strain evidence="1">NBRC 108556</strain>
    </source>
</reference>
<comment type="caution">
    <text evidence="1">The sequence shown here is derived from an EMBL/GenBank/DDBJ whole genome shotgun (WGS) entry which is preliminary data.</text>
</comment>
<evidence type="ECO:0000313" key="1">
    <source>
        <dbReference type="EMBL" id="GIE96015.1"/>
    </source>
</evidence>
<sequence>MLDVTVTHDGVRRICGAILAVVLGVSAVSAFSGPGEDDPDQVIAAGAVAAGPPAPLEQVRQILHKQAAALGRGDRAGWLAPVAPALHGRYLGLYRTLRALRVTTVEYRITGGRLPALAVELAYCFTACTNDRPSIAQTLTFERSGTAYRLIKLTKPQRPTKLQPTPWESGDLVVAQGRRVTVAAPKVLAGRLAEVVRIADEAATIDDRYAALAGNRQARYRIFLASEKQWRIWYGGKGTDWAAGYMQPLAGAGADVVIHLNRIRNRAALREVIQHELGHVATIGGVQPGVHDMWLVEGVAEYIGMRPRAAGQTYNLSVLRRPTRLAVPPLRDGAGKAEVAAFYAHGHFAVECLVTKFGEARAMEFVRLRLRLGNTLEVAARSVFGRSFASVEQTCVDRLRQQAGQ</sequence>
<evidence type="ECO:0000313" key="2">
    <source>
        <dbReference type="Proteomes" id="UP000636960"/>
    </source>
</evidence>
<evidence type="ECO:0008006" key="3">
    <source>
        <dbReference type="Google" id="ProtNLM"/>
    </source>
</evidence>
<dbReference type="RefSeq" id="WP_203782293.1">
    <property type="nucleotide sequence ID" value="NZ_BOMV01000039.1"/>
</dbReference>
<accession>A0A919JWB2</accession>
<proteinExistence type="predicted"/>
<gene>
    <name evidence="1" type="ORF">Ari01nite_34800</name>
</gene>
<dbReference type="EMBL" id="BOMV01000039">
    <property type="protein sequence ID" value="GIE96015.1"/>
    <property type="molecule type" value="Genomic_DNA"/>
</dbReference>
<organism evidence="1 2">
    <name type="scientific">Paractinoplanes rishiriensis</name>
    <dbReference type="NCBI Taxonomy" id="1050105"/>
    <lineage>
        <taxon>Bacteria</taxon>
        <taxon>Bacillati</taxon>
        <taxon>Actinomycetota</taxon>
        <taxon>Actinomycetes</taxon>
        <taxon>Micromonosporales</taxon>
        <taxon>Micromonosporaceae</taxon>
        <taxon>Paractinoplanes</taxon>
    </lineage>
</organism>
<protein>
    <recommendedName>
        <fullName evidence="3">Peptidase MA-like domain-containing protein</fullName>
    </recommendedName>
</protein>
<keyword evidence="2" id="KW-1185">Reference proteome</keyword>
<name>A0A919JWB2_9ACTN</name>
<dbReference type="Proteomes" id="UP000636960">
    <property type="component" value="Unassembled WGS sequence"/>
</dbReference>